<protein>
    <recommendedName>
        <fullName evidence="1">BPL/LPL catalytic domain-containing protein</fullName>
    </recommendedName>
</protein>
<dbReference type="InterPro" id="IPR053264">
    <property type="entry name" value="Lipoate-ligase_2_inactive"/>
</dbReference>
<gene>
    <name evidence="2" type="ORF">YYC_02530</name>
</gene>
<evidence type="ECO:0000313" key="2">
    <source>
        <dbReference type="EMBL" id="ETB60194.1"/>
    </source>
</evidence>
<dbReference type="OrthoDB" id="201621at2759"/>
<dbReference type="InterPro" id="IPR045864">
    <property type="entry name" value="aa-tRNA-synth_II/BPL/LPL"/>
</dbReference>
<dbReference type="SUPFAM" id="SSF55681">
    <property type="entry name" value="Class II aaRS and biotin synthetases"/>
    <property type="match status" value="1"/>
</dbReference>
<dbReference type="Proteomes" id="UP000018538">
    <property type="component" value="Unassembled WGS sequence"/>
</dbReference>
<keyword evidence="3" id="KW-1185">Reference proteome</keyword>
<organism evidence="2 3">
    <name type="scientific">Plasmodium yoelii 17X</name>
    <dbReference type="NCBI Taxonomy" id="1323249"/>
    <lineage>
        <taxon>Eukaryota</taxon>
        <taxon>Sar</taxon>
        <taxon>Alveolata</taxon>
        <taxon>Apicomplexa</taxon>
        <taxon>Aconoidasida</taxon>
        <taxon>Haemosporida</taxon>
        <taxon>Plasmodiidae</taxon>
        <taxon>Plasmodium</taxon>
        <taxon>Plasmodium (Vinckeia)</taxon>
    </lineage>
</organism>
<reference evidence="2 3" key="1">
    <citation type="submission" date="2013-11" db="EMBL/GenBank/DDBJ databases">
        <title>The Genome Sequence of Plasmodium yoelii 17X.</title>
        <authorList>
            <consortium name="The Broad Institute Genomics Platform"/>
            <consortium name="The Broad Institute Genome Sequencing Center for Infectious Disease"/>
            <person name="Neafsey D."/>
            <person name="Adams J."/>
            <person name="Walker B."/>
            <person name="Young S.K."/>
            <person name="Zeng Q."/>
            <person name="Gargeya S."/>
            <person name="Fitzgerald M."/>
            <person name="Haas B."/>
            <person name="Abouelleil A."/>
            <person name="Alvarado L."/>
            <person name="Chapman S.B."/>
            <person name="Gainer-Dewar J."/>
            <person name="Goldberg J."/>
            <person name="Griggs A."/>
            <person name="Gujja S."/>
            <person name="Hansen M."/>
            <person name="Howarth C."/>
            <person name="Imamovic A."/>
            <person name="Ireland A."/>
            <person name="Larimer J."/>
            <person name="McCowan C."/>
            <person name="Murphy C."/>
            <person name="Pearson M."/>
            <person name="Poon T.W."/>
            <person name="Priest M."/>
            <person name="Roberts A."/>
            <person name="Saif S."/>
            <person name="Shea T."/>
            <person name="Sykes S."/>
            <person name="Wortman J."/>
            <person name="Nusbaum C."/>
            <person name="Birren B."/>
        </authorList>
    </citation>
    <scope>NUCLEOTIDE SEQUENCE [LARGE SCALE GENOMIC DNA]</scope>
    <source>
        <strain evidence="2 3">17X</strain>
    </source>
</reference>
<dbReference type="Gene3D" id="3.30.930.10">
    <property type="entry name" value="Bira Bifunctional Protein, Domain 2"/>
    <property type="match status" value="1"/>
</dbReference>
<dbReference type="Pfam" id="PF21948">
    <property type="entry name" value="LplA-B_cat"/>
    <property type="match status" value="1"/>
</dbReference>
<accession>V7PL91</accession>
<dbReference type="AlphaFoldDB" id="V7PL91"/>
<dbReference type="PANTHER" id="PTHR43506:SF1">
    <property type="entry name" value="BPL_LPL CATALYTIC DOMAIN-CONTAINING PROTEIN"/>
    <property type="match status" value="1"/>
</dbReference>
<proteinExistence type="predicted"/>
<evidence type="ECO:0000313" key="3">
    <source>
        <dbReference type="Proteomes" id="UP000018538"/>
    </source>
</evidence>
<evidence type="ECO:0000259" key="1">
    <source>
        <dbReference type="Pfam" id="PF21948"/>
    </source>
</evidence>
<dbReference type="PANTHER" id="PTHR43506">
    <property type="entry name" value="BIOTIN/LIPOATE A/B PROTEIN LIGASE FAMILY"/>
    <property type="match status" value="1"/>
</dbReference>
<sequence>MVISVMKKIVRMADIFQPIFTHPNIINNINNNSNSKIQKNVLYFINLTNLHIYEQLLIEESLYRLSSSLSNRLNKIGFFIINDTTKGVENCDNNSGSNSDRGSGSDKCVIFGMSRKAKEHINDTNYIKKNNILLIKRYTGGGTVYINRNCILASFILPNDFEKETKLYPSNISNWTFNYFFKPFIQKENDNKNNNNNNNNNNEYTFNKTFQYYEQDFVCKINDKNDIIKKVGGNAQAFSKDYFVHHTSFIWNLNKFEEIEKVLSNPLKQPSYRNKRNHKDFITSIDSCLHKSIDTPDKFIQHLVENMKYVLNKKNELNKNEIWFFNNIQFNNEYNNENHLPLIIGDVFDQIYTVDLRLLKEIVHFYINNNDLKNLRSTYFLDIYGNKVSESFYNFNSFIIN</sequence>
<dbReference type="InterPro" id="IPR004143">
    <property type="entry name" value="BPL_LPL_catalytic"/>
</dbReference>
<name>V7PL91_PLAYE</name>
<dbReference type="EMBL" id="KI635763">
    <property type="protein sequence ID" value="ETB60194.1"/>
    <property type="molecule type" value="Genomic_DNA"/>
</dbReference>
<feature type="domain" description="BPL/LPL catalytic" evidence="1">
    <location>
        <begin position="106"/>
        <end position="307"/>
    </location>
</feature>